<dbReference type="AlphaFoldDB" id="A0A0C3S1U6"/>
<evidence type="ECO:0000313" key="2">
    <source>
        <dbReference type="Proteomes" id="UP000053257"/>
    </source>
</evidence>
<dbReference type="EMBL" id="KN840776">
    <property type="protein sequence ID" value="KIP01510.1"/>
    <property type="molecule type" value="Genomic_DNA"/>
</dbReference>
<feature type="non-terminal residue" evidence="1">
    <location>
        <position position="1"/>
    </location>
</feature>
<dbReference type="OrthoDB" id="2658589at2759"/>
<dbReference type="HOGENOM" id="CLU_105533_0_0_1"/>
<reference evidence="1 2" key="1">
    <citation type="journal article" date="2014" name="PLoS Genet.">
        <title>Analysis of the Phlebiopsis gigantea genome, transcriptome and secretome provides insight into its pioneer colonization strategies of wood.</title>
        <authorList>
            <person name="Hori C."/>
            <person name="Ishida T."/>
            <person name="Igarashi K."/>
            <person name="Samejima M."/>
            <person name="Suzuki H."/>
            <person name="Master E."/>
            <person name="Ferreira P."/>
            <person name="Ruiz-Duenas F.J."/>
            <person name="Held B."/>
            <person name="Canessa P."/>
            <person name="Larrondo L.F."/>
            <person name="Schmoll M."/>
            <person name="Druzhinina I.S."/>
            <person name="Kubicek C.P."/>
            <person name="Gaskell J.A."/>
            <person name="Kersten P."/>
            <person name="St John F."/>
            <person name="Glasner J."/>
            <person name="Sabat G."/>
            <person name="Splinter BonDurant S."/>
            <person name="Syed K."/>
            <person name="Yadav J."/>
            <person name="Mgbeahuruike A.C."/>
            <person name="Kovalchuk A."/>
            <person name="Asiegbu F.O."/>
            <person name="Lackner G."/>
            <person name="Hoffmeister D."/>
            <person name="Rencoret J."/>
            <person name="Gutierrez A."/>
            <person name="Sun H."/>
            <person name="Lindquist E."/>
            <person name="Barry K."/>
            <person name="Riley R."/>
            <person name="Grigoriev I.V."/>
            <person name="Henrissat B."/>
            <person name="Kues U."/>
            <person name="Berka R.M."/>
            <person name="Martinez A.T."/>
            <person name="Covert S.F."/>
            <person name="Blanchette R.A."/>
            <person name="Cullen D."/>
        </authorList>
    </citation>
    <scope>NUCLEOTIDE SEQUENCE [LARGE SCALE GENOMIC DNA]</scope>
    <source>
        <strain evidence="1 2">11061_1 CR5-6</strain>
    </source>
</reference>
<gene>
    <name evidence="1" type="ORF">PHLGIDRAFT_55462</name>
</gene>
<sequence length="128" mass="14735">WRLGLQYLDCQLVLDGPMGDYASQRERNIDGHAYLEDVLTASEQDLICGVYKVLNGKSDVSWWPKQSTWLSSGANVGYWSSSNEEWFQNRLSKIRQGLGKPLNAKEWRDALRYDKATRKLMVEVESMS</sequence>
<keyword evidence="2" id="KW-1185">Reference proteome</keyword>
<organism evidence="1 2">
    <name type="scientific">Phlebiopsis gigantea (strain 11061_1 CR5-6)</name>
    <name type="common">White-rot fungus</name>
    <name type="synonym">Peniophora gigantea</name>
    <dbReference type="NCBI Taxonomy" id="745531"/>
    <lineage>
        <taxon>Eukaryota</taxon>
        <taxon>Fungi</taxon>
        <taxon>Dikarya</taxon>
        <taxon>Basidiomycota</taxon>
        <taxon>Agaricomycotina</taxon>
        <taxon>Agaricomycetes</taxon>
        <taxon>Polyporales</taxon>
        <taxon>Phanerochaetaceae</taxon>
        <taxon>Phlebiopsis</taxon>
    </lineage>
</organism>
<feature type="non-terminal residue" evidence="1">
    <location>
        <position position="128"/>
    </location>
</feature>
<evidence type="ECO:0000313" key="1">
    <source>
        <dbReference type="EMBL" id="KIP01510.1"/>
    </source>
</evidence>
<accession>A0A0C3S1U6</accession>
<protein>
    <submittedName>
        <fullName evidence="1">Uncharacterized protein</fullName>
    </submittedName>
</protein>
<name>A0A0C3S1U6_PHLG1</name>
<proteinExistence type="predicted"/>
<dbReference type="Proteomes" id="UP000053257">
    <property type="component" value="Unassembled WGS sequence"/>
</dbReference>